<keyword evidence="2" id="KW-0132">Cell division</keyword>
<name>A0AA41PX59_9ACTN</name>
<protein>
    <submittedName>
        <fullName evidence="2">Permease-like cell division protein FtsX</fullName>
    </submittedName>
</protein>
<evidence type="ECO:0000313" key="2">
    <source>
        <dbReference type="EMBL" id="MCF2527528.1"/>
    </source>
</evidence>
<dbReference type="Pfam" id="PF18075">
    <property type="entry name" value="FtsX_ECD"/>
    <property type="match status" value="1"/>
</dbReference>
<proteinExistence type="predicted"/>
<keyword evidence="3" id="KW-1185">Reference proteome</keyword>
<feature type="domain" description="FtsX extracellular" evidence="1">
    <location>
        <begin position="3"/>
        <end position="81"/>
    </location>
</feature>
<accession>A0AA41PX59</accession>
<dbReference type="Gene3D" id="3.30.70.3040">
    <property type="match status" value="1"/>
</dbReference>
<sequence>MRVAAAQTDEIRRVLESSPDVAAVFYESPEEAYLAFSRRYPAQKNDIGPEHLPASFRVKLADPARFSDDVAGLAGRPGVFMVRPVDP</sequence>
<dbReference type="InterPro" id="IPR040690">
    <property type="entry name" value="FtsX_ECD"/>
</dbReference>
<comment type="caution">
    <text evidence="2">The sequence shown here is derived from an EMBL/GenBank/DDBJ whole genome shotgun (WGS) entry which is preliminary data.</text>
</comment>
<keyword evidence="2" id="KW-0131">Cell cycle</keyword>
<evidence type="ECO:0000313" key="3">
    <source>
        <dbReference type="Proteomes" id="UP001165378"/>
    </source>
</evidence>
<reference evidence="2" key="1">
    <citation type="submission" date="2022-01" db="EMBL/GenBank/DDBJ databases">
        <title>Genome-Based Taxonomic Classification of the Phylum Actinobacteria.</title>
        <authorList>
            <person name="Gao Y."/>
        </authorList>
    </citation>
    <scope>NUCLEOTIDE SEQUENCE</scope>
    <source>
        <strain evidence="2">KLBMP 8922</strain>
    </source>
</reference>
<evidence type="ECO:0000259" key="1">
    <source>
        <dbReference type="Pfam" id="PF18075"/>
    </source>
</evidence>
<dbReference type="RefSeq" id="WP_235051676.1">
    <property type="nucleotide sequence ID" value="NZ_JAKFHA010000004.1"/>
</dbReference>
<dbReference type="GO" id="GO:0051301">
    <property type="term" value="P:cell division"/>
    <property type="evidence" value="ECO:0007669"/>
    <property type="project" value="UniProtKB-KW"/>
</dbReference>
<gene>
    <name evidence="2" type="ORF">LZ495_09920</name>
</gene>
<dbReference type="AlphaFoldDB" id="A0AA41PX59"/>
<dbReference type="Proteomes" id="UP001165378">
    <property type="component" value="Unassembled WGS sequence"/>
</dbReference>
<organism evidence="2 3">
    <name type="scientific">Yinghuangia soli</name>
    <dbReference type="NCBI Taxonomy" id="2908204"/>
    <lineage>
        <taxon>Bacteria</taxon>
        <taxon>Bacillati</taxon>
        <taxon>Actinomycetota</taxon>
        <taxon>Actinomycetes</taxon>
        <taxon>Kitasatosporales</taxon>
        <taxon>Streptomycetaceae</taxon>
        <taxon>Yinghuangia</taxon>
    </lineage>
</organism>
<dbReference type="EMBL" id="JAKFHA010000004">
    <property type="protein sequence ID" value="MCF2527528.1"/>
    <property type="molecule type" value="Genomic_DNA"/>
</dbReference>